<keyword evidence="9" id="KW-0677">Repeat</keyword>
<evidence type="ECO:0000256" key="12">
    <source>
        <dbReference type="ARBA" id="ARBA00031713"/>
    </source>
</evidence>
<dbReference type="InterPro" id="IPR008930">
    <property type="entry name" value="Terpenoid_cyclase/PrenylTrfase"/>
</dbReference>
<name>V5I3X7_IXORI</name>
<evidence type="ECO:0000256" key="3">
    <source>
        <dbReference type="ARBA" id="ARBA00010497"/>
    </source>
</evidence>
<dbReference type="FunFam" id="1.50.10.20:FF:000005">
    <property type="entry name" value="Geranylgeranyl transferase type-1 subunit beta"/>
    <property type="match status" value="1"/>
</dbReference>
<evidence type="ECO:0000256" key="5">
    <source>
        <dbReference type="ARBA" id="ARBA00020603"/>
    </source>
</evidence>
<keyword evidence="8" id="KW-0479">Metal-binding</keyword>
<dbReference type="EMBL" id="GANP01001735">
    <property type="protein sequence ID" value="JAB82733.1"/>
    <property type="molecule type" value="mRNA"/>
</dbReference>
<dbReference type="InterPro" id="IPR045089">
    <property type="entry name" value="PGGT1B-like"/>
</dbReference>
<dbReference type="CDD" id="cd02895">
    <property type="entry name" value="GGTase-I"/>
    <property type="match status" value="1"/>
</dbReference>
<feature type="domain" description="Prenyltransferase alpha-alpha toroid" evidence="17">
    <location>
        <begin position="1"/>
        <end position="300"/>
    </location>
</feature>
<evidence type="ECO:0000256" key="8">
    <source>
        <dbReference type="ARBA" id="ARBA00022723"/>
    </source>
</evidence>
<dbReference type="GO" id="GO:0004662">
    <property type="term" value="F:CAAX-protein geranylgeranyltransferase activity"/>
    <property type="evidence" value="ECO:0007669"/>
    <property type="project" value="UniProtKB-EC"/>
</dbReference>
<comment type="subunit">
    <text evidence="14">Heterodimer of FNTA and PGGT1B. PGGT1B mediates interaction with substrate peptides.</text>
</comment>
<evidence type="ECO:0000256" key="7">
    <source>
        <dbReference type="ARBA" id="ARBA00022679"/>
    </source>
</evidence>
<dbReference type="Pfam" id="PF00432">
    <property type="entry name" value="Prenyltrans"/>
    <property type="match status" value="1"/>
</dbReference>
<comment type="cofactor">
    <cofactor evidence="2">
        <name>Zn(2+)</name>
        <dbReference type="ChEBI" id="CHEBI:29105"/>
    </cofactor>
</comment>
<dbReference type="PANTHER" id="PTHR11774:SF4">
    <property type="entry name" value="GERANYLGERANYL TRANSFERASE TYPE-1 SUBUNIT BETA"/>
    <property type="match status" value="1"/>
</dbReference>
<evidence type="ECO:0000256" key="6">
    <source>
        <dbReference type="ARBA" id="ARBA00022602"/>
    </source>
</evidence>
<dbReference type="EC" id="2.5.1.59" evidence="4"/>
<comment type="catalytic activity">
    <reaction evidence="13">
        <text>geranylgeranyl diphosphate + L-cysteinyl-[protein] = S-geranylgeranyl-L-cysteinyl-[protein] + diphosphate</text>
        <dbReference type="Rhea" id="RHEA:21240"/>
        <dbReference type="Rhea" id="RHEA-COMP:10131"/>
        <dbReference type="Rhea" id="RHEA-COMP:11537"/>
        <dbReference type="ChEBI" id="CHEBI:29950"/>
        <dbReference type="ChEBI" id="CHEBI:33019"/>
        <dbReference type="ChEBI" id="CHEBI:57533"/>
        <dbReference type="ChEBI" id="CHEBI:86021"/>
        <dbReference type="EC" id="2.5.1.59"/>
    </reaction>
</comment>
<reference evidence="18" key="1">
    <citation type="journal article" date="2015" name="Sci. Rep.">
        <title>Tissue- and time-dependent transcription in Ixodes ricinus salivary glands and midguts when blood feeding on the vertebrate host.</title>
        <authorList>
            <person name="Kotsyfakis M."/>
            <person name="Schwarz A."/>
            <person name="Erhart J."/>
            <person name="Ribeiro J.M."/>
        </authorList>
    </citation>
    <scope>NUCLEOTIDE SEQUENCE</scope>
    <source>
        <tissue evidence="18">Salivary gland and midgut</tissue>
    </source>
</reference>
<feature type="compositionally biased region" description="Basic and acidic residues" evidence="16">
    <location>
        <begin position="330"/>
        <end position="341"/>
    </location>
</feature>
<feature type="region of interest" description="Disordered" evidence="16">
    <location>
        <begin position="321"/>
        <end position="350"/>
    </location>
</feature>
<evidence type="ECO:0000259" key="17">
    <source>
        <dbReference type="Pfam" id="PF00432"/>
    </source>
</evidence>
<accession>V5I3X7</accession>
<evidence type="ECO:0000256" key="10">
    <source>
        <dbReference type="ARBA" id="ARBA00022833"/>
    </source>
</evidence>
<evidence type="ECO:0000256" key="14">
    <source>
        <dbReference type="ARBA" id="ARBA00065714"/>
    </source>
</evidence>
<comment type="similarity">
    <text evidence="3">Belongs to the protein prenyltransferase subunit beta family.</text>
</comment>
<dbReference type="GO" id="GO:0005953">
    <property type="term" value="C:CAAX-protein geranylgeranyltransferase complex"/>
    <property type="evidence" value="ECO:0007669"/>
    <property type="project" value="InterPro"/>
</dbReference>
<evidence type="ECO:0000256" key="1">
    <source>
        <dbReference type="ARBA" id="ARBA00001946"/>
    </source>
</evidence>
<sequence length="350" mass="38573">MTIAYFAVSGLDLLNAFDEIEDPNSIIEWIYSLQVLPDSKGTNVHRCGFRGSQANGCWSGDGGSAGTSHEFDSGHIAMTYTALLTLVILGDDLSRVDKVALLRALKALQKKTGSFSASVDGSEDDMRFVYCASAICYMLHDWSGMDTDDTLRFIRNCYCYDGGIAPYPGLESHGGSTFCAVASLSLMGKLESTLSERQLNRLRRWCLFRQQSGFQGRPNKPIDTCYSFWVGAALELLGVFKFVEGVRNLEFLDSTQDQFVGGFSKWPDSDPDPMHAYMGIAGMSLMGVEDLLPLHPALNLSQRAHGHLQQLHKAWDAHAATTGNEGGEQTLHRENDVDRRSKLTSHCAYS</sequence>
<evidence type="ECO:0000256" key="11">
    <source>
        <dbReference type="ARBA" id="ARBA00022842"/>
    </source>
</evidence>
<dbReference type="Gene3D" id="1.50.10.20">
    <property type="match status" value="1"/>
</dbReference>
<dbReference type="GO" id="GO:0046872">
    <property type="term" value="F:metal ion binding"/>
    <property type="evidence" value="ECO:0007669"/>
    <property type="project" value="UniProtKB-KW"/>
</dbReference>
<keyword evidence="11" id="KW-0460">Magnesium</keyword>
<dbReference type="InterPro" id="IPR041960">
    <property type="entry name" value="GGTase_I_beta"/>
</dbReference>
<comment type="cofactor">
    <cofactor evidence="1">
        <name>Mg(2+)</name>
        <dbReference type="ChEBI" id="CHEBI:18420"/>
    </cofactor>
</comment>
<keyword evidence="6" id="KW-0637">Prenyltransferase</keyword>
<evidence type="ECO:0000256" key="9">
    <source>
        <dbReference type="ARBA" id="ARBA00022737"/>
    </source>
</evidence>
<organism evidence="18">
    <name type="scientific">Ixodes ricinus</name>
    <name type="common">Common tick</name>
    <name type="synonym">Acarus ricinus</name>
    <dbReference type="NCBI Taxonomy" id="34613"/>
    <lineage>
        <taxon>Eukaryota</taxon>
        <taxon>Metazoa</taxon>
        <taxon>Ecdysozoa</taxon>
        <taxon>Arthropoda</taxon>
        <taxon>Chelicerata</taxon>
        <taxon>Arachnida</taxon>
        <taxon>Acari</taxon>
        <taxon>Parasitiformes</taxon>
        <taxon>Ixodida</taxon>
        <taxon>Ixodoidea</taxon>
        <taxon>Ixodidae</taxon>
        <taxon>Ixodinae</taxon>
        <taxon>Ixodes</taxon>
    </lineage>
</organism>
<evidence type="ECO:0000256" key="4">
    <source>
        <dbReference type="ARBA" id="ARBA00012700"/>
    </source>
</evidence>
<dbReference type="SUPFAM" id="SSF48239">
    <property type="entry name" value="Terpenoid cyclases/Protein prenyltransferases"/>
    <property type="match status" value="1"/>
</dbReference>
<keyword evidence="7 18" id="KW-0808">Transferase</keyword>
<evidence type="ECO:0000256" key="16">
    <source>
        <dbReference type="SAM" id="MobiDB-lite"/>
    </source>
</evidence>
<evidence type="ECO:0000313" key="18">
    <source>
        <dbReference type="EMBL" id="JAB82733.1"/>
    </source>
</evidence>
<dbReference type="PANTHER" id="PTHR11774">
    <property type="entry name" value="GERANYLGERANYL TRANSFERASE TYPE BETA SUBUNIT"/>
    <property type="match status" value="1"/>
</dbReference>
<proteinExistence type="evidence at transcript level"/>
<protein>
    <recommendedName>
        <fullName evidence="5">Geranylgeranyl transferase type-1 subunit beta</fullName>
        <ecNumber evidence="4">2.5.1.59</ecNumber>
    </recommendedName>
    <alternativeName>
        <fullName evidence="12">Geranylgeranyl transferase type I subunit beta</fullName>
    </alternativeName>
    <alternativeName>
        <fullName evidence="15">Type I protein geranyl-geranyltransferase subunit beta</fullName>
    </alternativeName>
</protein>
<evidence type="ECO:0000256" key="13">
    <source>
        <dbReference type="ARBA" id="ARBA00050428"/>
    </source>
</evidence>
<dbReference type="InterPro" id="IPR001330">
    <property type="entry name" value="Prenyltrans"/>
</dbReference>
<keyword evidence="10" id="KW-0862">Zinc</keyword>
<evidence type="ECO:0000256" key="2">
    <source>
        <dbReference type="ARBA" id="ARBA00001947"/>
    </source>
</evidence>
<evidence type="ECO:0000256" key="15">
    <source>
        <dbReference type="ARBA" id="ARBA00078363"/>
    </source>
</evidence>
<dbReference type="AlphaFoldDB" id="V5I3X7"/>